<evidence type="ECO:0000256" key="5">
    <source>
        <dbReference type="RuleBase" id="RU362125"/>
    </source>
</evidence>
<evidence type="ECO:0000313" key="11">
    <source>
        <dbReference type="Proteomes" id="UP000255233"/>
    </source>
</evidence>
<dbReference type="Pfam" id="PF02771">
    <property type="entry name" value="Acyl-CoA_dh_N"/>
    <property type="match status" value="1"/>
</dbReference>
<dbReference type="GO" id="GO:0016937">
    <property type="term" value="F:short-chain fatty acyl-CoA dehydrogenase activity"/>
    <property type="evidence" value="ECO:0007669"/>
    <property type="project" value="UniProtKB-EC"/>
</dbReference>
<feature type="domain" description="Acyl-CoA dehydrogenase/oxidase C-terminal" evidence="6">
    <location>
        <begin position="284"/>
        <end position="445"/>
    </location>
</feature>
<sequence length="584" mass="65500">MANFFLDNKDIQFHLDHPLMKKIVDLKEQGFRDKGEYDYAPVDFEDAMDSYKKVLEIVGDVAANTIAANAESVDKEGPKVENDRVVYARGTQENHDMLTQAGVYGISLPRRFGGLNFPLVPYVMTCELVSRADAGFGNIWGLQDCAETLHEFASEEINAEYLPQINKGATAAMDLTEPDAGSDLQAVMLKATPNPDKPGEWLLNGVKRFITNGDGDISLVLARSEEGTTDARGLSLFVYDKKHMAVKVRRIEHKLGIIGSPTCELVFTNAPAKLVGDRKMGLIKYVMALMNSARLGIGAQSVGIMEAAYREALKYANEREQFGKPIIQFPAVYELLTNMKARLQASRALLYETARFVDVYKNYFHIEKERKLEKEERDEMKKYQKLADAYTPLLKLFSSEYSNSVAYDALQIHGGSGFMKDYAIERIYRDARITTIYEGTSQLQVVAAIRGVTTGVLLSQMQGYEAIRPVPELDNQYRTLVTMREQYEEAVKTVHEAATKEGNDADLLDFHARRLVEMGGYIIMGHLLLQQASHPTAGEEYRISAIAFIKEGQAKCNAHLSYVKEFDPDSLGYFKMVLEEKAEA</sequence>
<feature type="domain" description="Acyl-CoA oxidase/dehydrogenase middle" evidence="7">
    <location>
        <begin position="172"/>
        <end position="269"/>
    </location>
</feature>
<evidence type="ECO:0000313" key="10">
    <source>
        <dbReference type="EMBL" id="SUE34304.1"/>
    </source>
</evidence>
<dbReference type="InterPro" id="IPR020964">
    <property type="entry name" value="Acyl-CoA_dehydrogenase_C"/>
</dbReference>
<keyword evidence="4 5" id="KW-0274">FAD</keyword>
<comment type="similarity">
    <text evidence="2 5">Belongs to the acyl-CoA dehydrogenase family.</text>
</comment>
<dbReference type="Gene3D" id="2.40.110.10">
    <property type="entry name" value="Butyryl-CoA Dehydrogenase, subunit A, domain 2"/>
    <property type="match status" value="1"/>
</dbReference>
<evidence type="ECO:0000259" key="8">
    <source>
        <dbReference type="Pfam" id="PF02771"/>
    </source>
</evidence>
<dbReference type="EC" id="1.3.8.1" evidence="10"/>
<evidence type="ECO:0000256" key="2">
    <source>
        <dbReference type="ARBA" id="ARBA00009347"/>
    </source>
</evidence>
<dbReference type="Gene3D" id="1.20.140.10">
    <property type="entry name" value="Butyryl-CoA Dehydrogenase, subunit A, domain 3"/>
    <property type="match status" value="1"/>
</dbReference>
<dbReference type="Pfam" id="PF00441">
    <property type="entry name" value="Acyl-CoA_dh_1"/>
    <property type="match status" value="1"/>
</dbReference>
<keyword evidence="11" id="KW-1185">Reference proteome</keyword>
<dbReference type="InterPro" id="IPR046373">
    <property type="entry name" value="Acyl-CoA_Oxase/DH_mid-dom_sf"/>
</dbReference>
<evidence type="ECO:0000256" key="3">
    <source>
        <dbReference type="ARBA" id="ARBA00022630"/>
    </source>
</evidence>
<dbReference type="SUPFAM" id="SSF158494">
    <property type="entry name" value="PG0775 C-terminal domain-like"/>
    <property type="match status" value="1"/>
</dbReference>
<dbReference type="Pfam" id="PF02770">
    <property type="entry name" value="Acyl-CoA_dh_M"/>
    <property type="match status" value="1"/>
</dbReference>
<dbReference type="SUPFAM" id="SSF56645">
    <property type="entry name" value="Acyl-CoA dehydrogenase NM domain-like"/>
    <property type="match status" value="1"/>
</dbReference>
<dbReference type="Gene3D" id="1.10.540.10">
    <property type="entry name" value="Acyl-CoA dehydrogenase/oxidase, N-terminal domain"/>
    <property type="match status" value="1"/>
</dbReference>
<dbReference type="InterPro" id="IPR006089">
    <property type="entry name" value="Acyl-CoA_DH_CS"/>
</dbReference>
<dbReference type="STRING" id="880526.GCA_000427365_00034"/>
<gene>
    <name evidence="10" type="ORF">NCTC11190_01527</name>
</gene>
<dbReference type="PANTHER" id="PTHR42803">
    <property type="entry name" value="ACYL-COA DEHYDROGENASE"/>
    <property type="match status" value="1"/>
</dbReference>
<evidence type="ECO:0000256" key="4">
    <source>
        <dbReference type="ARBA" id="ARBA00022827"/>
    </source>
</evidence>
<proteinExistence type="inferred from homology"/>
<dbReference type="PROSITE" id="PS00073">
    <property type="entry name" value="ACYL_COA_DH_2"/>
    <property type="match status" value="1"/>
</dbReference>
<evidence type="ECO:0000259" key="7">
    <source>
        <dbReference type="Pfam" id="PF02770"/>
    </source>
</evidence>
<dbReference type="InterPro" id="IPR036797">
    <property type="entry name" value="Acyl-CoA_dehydrogenase_C_sf"/>
</dbReference>
<reference evidence="10 11" key="1">
    <citation type="submission" date="2018-06" db="EMBL/GenBank/DDBJ databases">
        <authorList>
            <consortium name="Pathogen Informatics"/>
            <person name="Doyle S."/>
        </authorList>
    </citation>
    <scope>NUCLEOTIDE SEQUENCE [LARGE SCALE GENOMIC DNA]</scope>
    <source>
        <strain evidence="10 11">NCTC11190</strain>
    </source>
</reference>
<accession>A0A379MRF0</accession>
<evidence type="ECO:0000259" key="6">
    <source>
        <dbReference type="Pfam" id="PF00441"/>
    </source>
</evidence>
<keyword evidence="3 5" id="KW-0285">Flavoprotein</keyword>
<dbReference type="InterPro" id="IPR013786">
    <property type="entry name" value="AcylCoA_DH/ox_N"/>
</dbReference>
<keyword evidence="5 10" id="KW-0560">Oxidoreductase</keyword>
<dbReference type="OrthoDB" id="9802867at2"/>
<feature type="domain" description="Acyl-CoA dehydrogenase C-terminal" evidence="9">
    <location>
        <begin position="453"/>
        <end position="571"/>
    </location>
</feature>
<dbReference type="SUPFAM" id="SSF47203">
    <property type="entry name" value="Acyl-CoA dehydrogenase C-terminal domain-like"/>
    <property type="match status" value="1"/>
</dbReference>
<dbReference type="InterPro" id="IPR006091">
    <property type="entry name" value="Acyl-CoA_Oxase/DH_mid-dom"/>
</dbReference>
<dbReference type="InterPro" id="IPR036250">
    <property type="entry name" value="AcylCo_DH-like_C"/>
</dbReference>
<comment type="cofactor">
    <cofactor evidence="1 5">
        <name>FAD</name>
        <dbReference type="ChEBI" id="CHEBI:57692"/>
    </cofactor>
</comment>
<evidence type="ECO:0000259" key="9">
    <source>
        <dbReference type="Pfam" id="PF12186"/>
    </source>
</evidence>
<dbReference type="AlphaFoldDB" id="A0A379MRF0"/>
<feature type="domain" description="Acyl-CoA dehydrogenase/oxidase N-terminal" evidence="8">
    <location>
        <begin position="52"/>
        <end position="168"/>
    </location>
</feature>
<dbReference type="InterPro" id="IPR009100">
    <property type="entry name" value="AcylCoA_DH/oxidase_NM_dom_sf"/>
</dbReference>
<organism evidence="10 11">
    <name type="scientific">Rikenella microfusus</name>
    <dbReference type="NCBI Taxonomy" id="28139"/>
    <lineage>
        <taxon>Bacteria</taxon>
        <taxon>Pseudomonadati</taxon>
        <taxon>Bacteroidota</taxon>
        <taxon>Bacteroidia</taxon>
        <taxon>Bacteroidales</taxon>
        <taxon>Rikenellaceae</taxon>
        <taxon>Rikenella</taxon>
    </lineage>
</organism>
<name>A0A379MRF0_9BACT</name>
<dbReference type="GO" id="GO:0050660">
    <property type="term" value="F:flavin adenine dinucleotide binding"/>
    <property type="evidence" value="ECO:0007669"/>
    <property type="project" value="InterPro"/>
</dbReference>
<dbReference type="Proteomes" id="UP000255233">
    <property type="component" value="Unassembled WGS sequence"/>
</dbReference>
<dbReference type="RefSeq" id="WP_027289980.1">
    <property type="nucleotide sequence ID" value="NZ_UGVL01000001.1"/>
</dbReference>
<dbReference type="InterPro" id="IPR052166">
    <property type="entry name" value="Diverse_Acyl-CoA_DH"/>
</dbReference>
<dbReference type="InterPro" id="IPR037069">
    <property type="entry name" value="AcylCoA_DH/ox_N_sf"/>
</dbReference>
<dbReference type="InterPro" id="IPR009075">
    <property type="entry name" value="AcylCo_DH/oxidase_C"/>
</dbReference>
<dbReference type="Gene3D" id="1.20.120.470">
    <property type="entry name" value="Acyl-CoA dehydrogenase, C-terminal domain"/>
    <property type="match status" value="1"/>
</dbReference>
<protein>
    <submittedName>
        <fullName evidence="10">Acyl-CoA dehydrogenase, short-chain specific</fullName>
        <ecNumber evidence="10">1.3.8.1</ecNumber>
    </submittedName>
</protein>
<evidence type="ECO:0000256" key="1">
    <source>
        <dbReference type="ARBA" id="ARBA00001974"/>
    </source>
</evidence>
<dbReference type="PANTHER" id="PTHR42803:SF1">
    <property type="entry name" value="BROAD-SPECIFICITY LINEAR ACYL-COA DEHYDROGENASE FADE5"/>
    <property type="match status" value="1"/>
</dbReference>
<dbReference type="Pfam" id="PF12186">
    <property type="entry name" value="AcylCoA_dehyd_C"/>
    <property type="match status" value="1"/>
</dbReference>
<dbReference type="EMBL" id="UGVL01000001">
    <property type="protein sequence ID" value="SUE34304.1"/>
    <property type="molecule type" value="Genomic_DNA"/>
</dbReference>